<comment type="caution">
    <text evidence="5">The sequence shown here is derived from an EMBL/GenBank/DDBJ whole genome shotgun (WGS) entry which is preliminary data.</text>
</comment>
<evidence type="ECO:0000313" key="5">
    <source>
        <dbReference type="EMBL" id="KAK9804460.1"/>
    </source>
</evidence>
<reference evidence="5 6" key="1">
    <citation type="journal article" date="2024" name="Nat. Commun.">
        <title>Phylogenomics reveals the evolutionary origins of lichenization in chlorophyte algae.</title>
        <authorList>
            <person name="Puginier C."/>
            <person name="Libourel C."/>
            <person name="Otte J."/>
            <person name="Skaloud P."/>
            <person name="Haon M."/>
            <person name="Grisel S."/>
            <person name="Petersen M."/>
            <person name="Berrin J.G."/>
            <person name="Delaux P.M."/>
            <person name="Dal Grande F."/>
            <person name="Keller J."/>
        </authorList>
    </citation>
    <scope>NUCLEOTIDE SEQUENCE [LARGE SCALE GENOMIC DNA]</scope>
    <source>
        <strain evidence="5 6">SAG 2036</strain>
    </source>
</reference>
<keyword evidence="6" id="KW-1185">Reference proteome</keyword>
<evidence type="ECO:0000313" key="6">
    <source>
        <dbReference type="Proteomes" id="UP001465755"/>
    </source>
</evidence>
<evidence type="ECO:0000256" key="1">
    <source>
        <dbReference type="ARBA" id="ARBA00009670"/>
    </source>
</evidence>
<dbReference type="SUPFAM" id="SSF56112">
    <property type="entry name" value="Protein kinase-like (PK-like)"/>
    <property type="match status" value="1"/>
</dbReference>
<keyword evidence="3" id="KW-0812">Transmembrane</keyword>
<dbReference type="GO" id="GO:0046467">
    <property type="term" value="P:membrane lipid biosynthetic process"/>
    <property type="evidence" value="ECO:0007669"/>
    <property type="project" value="TreeGrafter"/>
</dbReference>
<accession>A0AAW1P2D6</accession>
<sequence>MLLARSQPAQGKSFSPSPAATATASRQLLQLGEAPAAETLKSMQRQPSLVAQGIAMPDATPNNLRVDESFRWARDDYSKTRRSVDIWAFALTLRARTFLLDQAWSYPGGKTDERLRKRRRKLAAWARDSMLALGPTFIKLGQLFSTRSDLFPAEVVEELSQLQDRVPAFPGAKAEAIVTRELGMPPSRAFRSFSRDPFAAASLGQVHRAVTHGGDEVVVKVQRPGLKALFDIDLANLRQLAKVIDKGDEARDLTGIVDEASAILYQEIDYISEGKNADRFRRNFVKEPWIRVPLVHWASTTSCIITLEYMPGTKITDLAALEASGVSGAQVARRATDSYLMQVLQHGFLHSDPHPGNIAVDSVGNLIFYDFGMMSEIRLNTKERLSDLAYGVYRKDAAAVISALQDLGILVATGDTMSLQRAIGWFLNNISKQAERKETLAAIGEDLFSVAVDQPFRFPAAFTFVLRAFTTLEGLGKALDPDFQFVTVAQPYAQQILDSRAAAVQASAVEWVRDRAVSTGTAAVAMPERIAHIDAAMGGLQDGTFQPRVRVMQSERFSRRAGILQVATINSVISIGMLQFGTQLALGGQSVPSGLAFTVSTVFGLLVGRAFWRVRKLDKFEKDLKGGAASGL</sequence>
<feature type="transmembrane region" description="Helical" evidence="3">
    <location>
        <begin position="594"/>
        <end position="612"/>
    </location>
</feature>
<dbReference type="AlphaFoldDB" id="A0AAW1P2D6"/>
<gene>
    <name evidence="5" type="ORF">WJX73_004145</name>
</gene>
<dbReference type="GO" id="GO:0016020">
    <property type="term" value="C:membrane"/>
    <property type="evidence" value="ECO:0007669"/>
    <property type="project" value="GOC"/>
</dbReference>
<keyword evidence="3" id="KW-0472">Membrane</keyword>
<name>A0AAW1P2D6_9CHLO</name>
<feature type="domain" description="ABC1 atypical kinase-like" evidence="4">
    <location>
        <begin position="161"/>
        <end position="402"/>
    </location>
</feature>
<dbReference type="CDD" id="cd05121">
    <property type="entry name" value="ABC1_ADCK3-like"/>
    <property type="match status" value="1"/>
</dbReference>
<dbReference type="InterPro" id="IPR011009">
    <property type="entry name" value="Kinase-like_dom_sf"/>
</dbReference>
<organism evidence="5 6">
    <name type="scientific">Symbiochloris irregularis</name>
    <dbReference type="NCBI Taxonomy" id="706552"/>
    <lineage>
        <taxon>Eukaryota</taxon>
        <taxon>Viridiplantae</taxon>
        <taxon>Chlorophyta</taxon>
        <taxon>core chlorophytes</taxon>
        <taxon>Trebouxiophyceae</taxon>
        <taxon>Trebouxiales</taxon>
        <taxon>Trebouxiaceae</taxon>
        <taxon>Symbiochloris</taxon>
    </lineage>
</organism>
<feature type="compositionally biased region" description="Low complexity" evidence="2">
    <location>
        <begin position="13"/>
        <end position="25"/>
    </location>
</feature>
<evidence type="ECO:0000259" key="4">
    <source>
        <dbReference type="Pfam" id="PF03109"/>
    </source>
</evidence>
<dbReference type="InterPro" id="IPR004147">
    <property type="entry name" value="ABC1_dom"/>
</dbReference>
<dbReference type="Proteomes" id="UP001465755">
    <property type="component" value="Unassembled WGS sequence"/>
</dbReference>
<proteinExistence type="inferred from homology"/>
<keyword evidence="3" id="KW-1133">Transmembrane helix</keyword>
<dbReference type="EMBL" id="JALJOQ010000051">
    <property type="protein sequence ID" value="KAK9804460.1"/>
    <property type="molecule type" value="Genomic_DNA"/>
</dbReference>
<comment type="similarity">
    <text evidence="1">Belongs to the protein kinase superfamily. ADCK protein kinase family.</text>
</comment>
<dbReference type="GO" id="GO:1901031">
    <property type="term" value="P:regulation of response to reactive oxygen species"/>
    <property type="evidence" value="ECO:0007669"/>
    <property type="project" value="TreeGrafter"/>
</dbReference>
<dbReference type="PANTHER" id="PTHR10566">
    <property type="entry name" value="CHAPERONE-ACTIVITY OF BC1 COMPLEX CABC1 -RELATED"/>
    <property type="match status" value="1"/>
</dbReference>
<feature type="region of interest" description="Disordered" evidence="2">
    <location>
        <begin position="1"/>
        <end position="25"/>
    </location>
</feature>
<dbReference type="InterPro" id="IPR050154">
    <property type="entry name" value="UbiB_kinase"/>
</dbReference>
<evidence type="ECO:0000256" key="2">
    <source>
        <dbReference type="SAM" id="MobiDB-lite"/>
    </source>
</evidence>
<protein>
    <recommendedName>
        <fullName evidence="4">ABC1 atypical kinase-like domain-containing protein</fullName>
    </recommendedName>
</protein>
<dbReference type="Pfam" id="PF03109">
    <property type="entry name" value="ABC1"/>
    <property type="match status" value="1"/>
</dbReference>
<evidence type="ECO:0000256" key="3">
    <source>
        <dbReference type="SAM" id="Phobius"/>
    </source>
</evidence>
<dbReference type="PANTHER" id="PTHR10566:SF113">
    <property type="entry name" value="PROTEIN ACTIVITY OF BC1 COMPLEX KINASE 7, CHLOROPLASTIC"/>
    <property type="match status" value="1"/>
</dbReference>